<evidence type="ECO:0000256" key="1">
    <source>
        <dbReference type="SAM" id="Phobius"/>
    </source>
</evidence>
<dbReference type="AlphaFoldDB" id="Q8NPK2"/>
<organism evidence="2 3">
    <name type="scientific">Corynebacterium glutamicum (strain ATCC 13032 / DSM 20300 / JCM 1318 / BCRC 11384 / CCUG 27702 / LMG 3730 / NBRC 12168 / NCIMB 10025 / NRRL B-2784 / 534)</name>
    <dbReference type="NCBI Taxonomy" id="196627"/>
    <lineage>
        <taxon>Bacteria</taxon>
        <taxon>Bacillati</taxon>
        <taxon>Actinomycetota</taxon>
        <taxon>Actinomycetes</taxon>
        <taxon>Mycobacteriales</taxon>
        <taxon>Corynebacteriaceae</taxon>
        <taxon>Corynebacterium</taxon>
    </lineage>
</organism>
<sequence length="183" mass="21130">MPINLESLLIGVSGGLLVAVFTAVLKYVDRYLDFRKEAKVNLKVARSEFRESQRLAVIRFLHAIERANHEHTIEMNRLDAEFREDLVKHAEGQSDNDFSTYVKFKMAVDELDLSLWAPIVRESLSEIKELLREIYNSAWRQKEMIDSGQKVRPATYINFPLLEQATNSILDSAIREFSESEPV</sequence>
<dbReference type="HOGENOM" id="CLU_1552715_0_0_11"/>
<dbReference type="STRING" id="196627.cg2030"/>
<dbReference type="KEGG" id="cgl:Cgl1810"/>
<reference evidence="3" key="1">
    <citation type="journal article" date="2003" name="Appl. Microbiol. Biotechnol.">
        <title>The Corynebacterium glutamicum genome: features and impacts on biotechnological processes.</title>
        <authorList>
            <person name="Ikeda M."/>
            <person name="Nakagawa S."/>
        </authorList>
    </citation>
    <scope>NUCLEOTIDE SEQUENCE [LARGE SCALE GENOMIC DNA]</scope>
    <source>
        <strain evidence="3">ATCC 13032 / DSM 20300 / BCRC 11384 / JCM 1318 / LMG 3730 / NCIMB 10025</strain>
    </source>
</reference>
<protein>
    <submittedName>
        <fullName evidence="2">Uncharacterized protein</fullName>
    </submittedName>
</protein>
<evidence type="ECO:0000313" key="2">
    <source>
        <dbReference type="EMBL" id="BAB99203.1"/>
    </source>
</evidence>
<accession>Q8NPK2</accession>
<name>Q8NPK2_CORGL</name>
<keyword evidence="1" id="KW-0472">Membrane</keyword>
<keyword evidence="3" id="KW-1185">Reference proteome</keyword>
<proteinExistence type="predicted"/>
<accession>Q6M4H0</accession>
<dbReference type="EMBL" id="BA000036">
    <property type="protein sequence ID" value="BAB99203.1"/>
    <property type="molecule type" value="Genomic_DNA"/>
</dbReference>
<dbReference type="KEGG" id="cgb:cg2030"/>
<keyword evidence="1" id="KW-0812">Transmembrane</keyword>
<dbReference type="Proteomes" id="UP000000582">
    <property type="component" value="Chromosome"/>
</dbReference>
<gene>
    <name evidence="2" type="ordered locus">Cgl1810</name>
</gene>
<dbReference type="BioCyc" id="CORYNE:G18NG-11402-MONOMER"/>
<evidence type="ECO:0000313" key="3">
    <source>
        <dbReference type="Proteomes" id="UP000000582"/>
    </source>
</evidence>
<feature type="transmembrane region" description="Helical" evidence="1">
    <location>
        <begin position="6"/>
        <end position="28"/>
    </location>
</feature>
<keyword evidence="1" id="KW-1133">Transmembrane helix</keyword>